<dbReference type="Gene3D" id="1.25.70.10">
    <property type="entry name" value="Transcription termination factor 3, mitochondrial"/>
    <property type="match status" value="2"/>
</dbReference>
<evidence type="ECO:0000256" key="2">
    <source>
        <dbReference type="ARBA" id="ARBA00022472"/>
    </source>
</evidence>
<reference evidence="4 5" key="1">
    <citation type="journal article" date="2020" name="bioRxiv">
        <title>Sequence and annotation of 42 cannabis genomes reveals extensive copy number variation in cannabinoid synthesis and pathogen resistance genes.</title>
        <authorList>
            <person name="Mckernan K.J."/>
            <person name="Helbert Y."/>
            <person name="Kane L.T."/>
            <person name="Ebling H."/>
            <person name="Zhang L."/>
            <person name="Liu B."/>
            <person name="Eaton Z."/>
            <person name="Mclaughlin S."/>
            <person name="Kingan S."/>
            <person name="Baybayan P."/>
            <person name="Concepcion G."/>
            <person name="Jordan M."/>
            <person name="Riva A."/>
            <person name="Barbazuk W."/>
            <person name="Harkins T."/>
        </authorList>
    </citation>
    <scope>NUCLEOTIDE SEQUENCE [LARGE SCALE GENOMIC DNA]</scope>
    <source>
        <strain evidence="5">cv. Jamaican Lion 4</strain>
        <tissue evidence="4">Leaf</tissue>
    </source>
</reference>
<dbReference type="PANTHER" id="PTHR13068:SF38">
    <property type="entry name" value="TRANSCRIPTION TERMINATION FACTOR FAMILY PROTEIN"/>
    <property type="match status" value="1"/>
</dbReference>
<dbReference type="GO" id="GO:0003676">
    <property type="term" value="F:nucleic acid binding"/>
    <property type="evidence" value="ECO:0007669"/>
    <property type="project" value="InterPro"/>
</dbReference>
<protein>
    <recommendedName>
        <fullName evidence="6">Transcription termination factor MTEF18, mitochondrial-like</fullName>
    </recommendedName>
</protein>
<dbReference type="PANTHER" id="PTHR13068">
    <property type="entry name" value="CGI-12 PROTEIN-RELATED"/>
    <property type="match status" value="1"/>
</dbReference>
<dbReference type="AlphaFoldDB" id="A0A7J6FLU7"/>
<dbReference type="InterPro" id="IPR038538">
    <property type="entry name" value="MTERF_sf"/>
</dbReference>
<keyword evidence="2" id="KW-0805">Transcription regulation</keyword>
<evidence type="ECO:0000313" key="4">
    <source>
        <dbReference type="EMBL" id="KAF4370720.1"/>
    </source>
</evidence>
<dbReference type="Proteomes" id="UP000525078">
    <property type="component" value="Unassembled WGS sequence"/>
</dbReference>
<dbReference type="FunFam" id="1.25.70.10:FF:000014">
    <property type="entry name" value="Transcription termination factor MTEF18, mitochondrial"/>
    <property type="match status" value="1"/>
</dbReference>
<keyword evidence="2" id="KW-0804">Transcription</keyword>
<evidence type="ECO:0000256" key="1">
    <source>
        <dbReference type="ARBA" id="ARBA00007692"/>
    </source>
</evidence>
<dbReference type="SMART" id="SM00733">
    <property type="entry name" value="Mterf"/>
    <property type="match status" value="6"/>
</dbReference>
<gene>
    <name evidence="4" type="ORF">F8388_025099</name>
</gene>
<comment type="caution">
    <text evidence="4">The sequence shown here is derived from an EMBL/GenBank/DDBJ whole genome shotgun (WGS) entry which is preliminary data.</text>
</comment>
<evidence type="ECO:0008006" key="6">
    <source>
        <dbReference type="Google" id="ProtNLM"/>
    </source>
</evidence>
<dbReference type="GO" id="GO:0006353">
    <property type="term" value="P:DNA-templated transcription termination"/>
    <property type="evidence" value="ECO:0007669"/>
    <property type="project" value="UniProtKB-KW"/>
</dbReference>
<evidence type="ECO:0000256" key="3">
    <source>
        <dbReference type="ARBA" id="ARBA00022946"/>
    </source>
</evidence>
<accession>A0A7J6FLU7</accession>
<keyword evidence="2" id="KW-0806">Transcription termination</keyword>
<dbReference type="InterPro" id="IPR003690">
    <property type="entry name" value="MTERF"/>
</dbReference>
<evidence type="ECO:0000313" key="5">
    <source>
        <dbReference type="Proteomes" id="UP000525078"/>
    </source>
</evidence>
<name>A0A7J6FLU7_CANSA</name>
<organism evidence="4 5">
    <name type="scientific">Cannabis sativa</name>
    <name type="common">Hemp</name>
    <name type="synonym">Marijuana</name>
    <dbReference type="NCBI Taxonomy" id="3483"/>
    <lineage>
        <taxon>Eukaryota</taxon>
        <taxon>Viridiplantae</taxon>
        <taxon>Streptophyta</taxon>
        <taxon>Embryophyta</taxon>
        <taxon>Tracheophyta</taxon>
        <taxon>Spermatophyta</taxon>
        <taxon>Magnoliopsida</taxon>
        <taxon>eudicotyledons</taxon>
        <taxon>Gunneridae</taxon>
        <taxon>Pentapetalae</taxon>
        <taxon>rosids</taxon>
        <taxon>fabids</taxon>
        <taxon>Rosales</taxon>
        <taxon>Cannabaceae</taxon>
        <taxon>Cannabis</taxon>
    </lineage>
</organism>
<proteinExistence type="inferred from homology"/>
<keyword evidence="3" id="KW-0809">Transit peptide</keyword>
<dbReference type="Pfam" id="PF02536">
    <property type="entry name" value="mTERF"/>
    <property type="match status" value="1"/>
</dbReference>
<comment type="similarity">
    <text evidence="1">Belongs to the mTERF family.</text>
</comment>
<sequence length="593" mass="68174">MTHLQKCRSTSILKWASSSFGQNQLNSSKSIVWSSGYSFISPNTRLYRTKRVAQTEDSEIFGQLEIDKVVRIPRAVKKEAQAALLEYFYSTRNLQFLDAENMSRNSPLFLSKLLKQVNTEAEIGRSIARFLCYHPVNEFEPFLESLGLKPSEYAHLLPRNLMYLTDARLLLENYYVLCGYGFARHKIGKIYKGATEVFHSDVQILVSKLRGYEKLGFSQSTVVKLIISSPYLLIGNVNADFIKVLERIKSFGFETRWFENNLLEDDDYNWSRMLELLCLFSKMGLTDAEMAEMLGQHPDILFEDSGDRTILLIGFLLKFGYSMNQIGPMFLQFPQVQVGKFVSNLRRCFGFLNEIEMETTKMGNFLRSHTLLVGSCCLKSANSLLTYLCVGKKRLCSYIQKNPHELKNFVLGAKVERLPSLEEDSESKLHKNKFLLNLGYVEDSNEMKKALKVFRGKGGELQERFDFIMSYGLEHDEVREMVKVSPQILNQTKSVIQTKIDLLVKELGYPISALWVFPSLLNYTVERVKHRVSMYDWLKSQGMADPVLALSTIVACSETQFVKQYVNRHPNGPEAWQDLKKKIFSKQTNNIHS</sequence>
<dbReference type="EMBL" id="JAATIP010000116">
    <property type="protein sequence ID" value="KAF4370720.1"/>
    <property type="molecule type" value="Genomic_DNA"/>
</dbReference>